<keyword evidence="2" id="KW-1185">Reference proteome</keyword>
<dbReference type="AlphaFoldDB" id="A0A4V6Y8Z3"/>
<dbReference type="Gramene" id="TKW37106">
    <property type="protein sequence ID" value="TKW37106"/>
    <property type="gene ID" value="SEVIR_1G027200v2"/>
</dbReference>
<protein>
    <submittedName>
        <fullName evidence="1">Uncharacterized protein</fullName>
    </submittedName>
</protein>
<gene>
    <name evidence="1" type="ORF">SEVIR_1G027200v2</name>
</gene>
<dbReference type="EMBL" id="CM016552">
    <property type="protein sequence ID" value="TKW37106.1"/>
    <property type="molecule type" value="Genomic_DNA"/>
</dbReference>
<dbReference type="Proteomes" id="UP000298652">
    <property type="component" value="Chromosome 1"/>
</dbReference>
<accession>A0A4V6Y8Z3</accession>
<organism evidence="1 2">
    <name type="scientific">Setaria viridis</name>
    <name type="common">Green bristlegrass</name>
    <name type="synonym">Setaria italica subsp. viridis</name>
    <dbReference type="NCBI Taxonomy" id="4556"/>
    <lineage>
        <taxon>Eukaryota</taxon>
        <taxon>Viridiplantae</taxon>
        <taxon>Streptophyta</taxon>
        <taxon>Embryophyta</taxon>
        <taxon>Tracheophyta</taxon>
        <taxon>Spermatophyta</taxon>
        <taxon>Magnoliopsida</taxon>
        <taxon>Liliopsida</taxon>
        <taxon>Poales</taxon>
        <taxon>Poaceae</taxon>
        <taxon>PACMAD clade</taxon>
        <taxon>Panicoideae</taxon>
        <taxon>Panicodae</taxon>
        <taxon>Paniceae</taxon>
        <taxon>Cenchrinae</taxon>
        <taxon>Setaria</taxon>
    </lineage>
</organism>
<evidence type="ECO:0000313" key="1">
    <source>
        <dbReference type="EMBL" id="TKW37106.1"/>
    </source>
</evidence>
<proteinExistence type="predicted"/>
<sequence length="142" mass="15554">MERLKVFCDPTERHRIWPDFITSLISLQENLAAFQSRRKHKDARGQQLVLLKRRLAPGRSGCHVISCGSAGALQRVRGPGQTEASGCCSVAAIFEHAVPLMSGDARGPSRKHISVSAEIHVGMLRVTRGGWEFVGGRSLLLL</sequence>
<reference evidence="1" key="1">
    <citation type="submission" date="2019-03" db="EMBL/GenBank/DDBJ databases">
        <title>WGS assembly of Setaria viridis.</title>
        <authorList>
            <person name="Huang P."/>
            <person name="Jenkins J."/>
            <person name="Grimwood J."/>
            <person name="Barry K."/>
            <person name="Healey A."/>
            <person name="Mamidi S."/>
            <person name="Sreedasyam A."/>
            <person name="Shu S."/>
            <person name="Feldman M."/>
            <person name="Wu J."/>
            <person name="Yu Y."/>
            <person name="Chen C."/>
            <person name="Johnson J."/>
            <person name="Rokhsar D."/>
            <person name="Baxter I."/>
            <person name="Schmutz J."/>
            <person name="Brutnell T."/>
            <person name="Kellogg E."/>
        </authorList>
    </citation>
    <scope>NUCLEOTIDE SEQUENCE [LARGE SCALE GENOMIC DNA]</scope>
</reference>
<name>A0A4V6Y8Z3_SETVI</name>
<evidence type="ECO:0000313" key="2">
    <source>
        <dbReference type="Proteomes" id="UP000298652"/>
    </source>
</evidence>